<organism evidence="2 3">
    <name type="scientific">Pseudooceanicola spongiae</name>
    <dbReference type="NCBI Taxonomy" id="2613965"/>
    <lineage>
        <taxon>Bacteria</taxon>
        <taxon>Pseudomonadati</taxon>
        <taxon>Pseudomonadota</taxon>
        <taxon>Alphaproteobacteria</taxon>
        <taxon>Rhodobacterales</taxon>
        <taxon>Paracoccaceae</taxon>
        <taxon>Pseudooceanicola</taxon>
    </lineage>
</organism>
<proteinExistence type="predicted"/>
<keyword evidence="3" id="KW-1185">Reference proteome</keyword>
<reference evidence="2 3" key="1">
    <citation type="submission" date="2019-10" db="EMBL/GenBank/DDBJ databases">
        <title>Pseudopuniceibacterium sp. HQ09 islated from Antarctica.</title>
        <authorList>
            <person name="Liao L."/>
            <person name="Su S."/>
            <person name="Chen B."/>
            <person name="Yu Y."/>
        </authorList>
    </citation>
    <scope>NUCLEOTIDE SEQUENCE [LARGE SCALE GENOMIC DNA]</scope>
    <source>
        <strain evidence="2 3">HQ09</strain>
    </source>
</reference>
<evidence type="ECO:0000313" key="2">
    <source>
        <dbReference type="EMBL" id="QOL81804.1"/>
    </source>
</evidence>
<gene>
    <name evidence="2" type="ORF">F3W81_13820</name>
</gene>
<dbReference type="KEGG" id="pshq:F3W81_13820"/>
<dbReference type="Pfam" id="PF13468">
    <property type="entry name" value="Glyoxalase_3"/>
    <property type="match status" value="1"/>
</dbReference>
<dbReference type="Gene3D" id="3.10.180.10">
    <property type="entry name" value="2,3-Dihydroxybiphenyl 1,2-Dioxygenase, domain 1"/>
    <property type="match status" value="1"/>
</dbReference>
<dbReference type="InterPro" id="IPR029068">
    <property type="entry name" value="Glyas_Bleomycin-R_OHBP_Dase"/>
</dbReference>
<name>A0A7L9WPN6_9RHOB</name>
<sequence>MSVRAELDHIVIGAETLAEGLGYAEAVLGVVIPKGGAHPLMGTHNHLLRLGETSFLEVIAPDPEAVAPGRPRWFGLDQPPQSPRLMHWVLRMPGLAGSLDILPAEVGELIEQRRGDLTWQITVPKDGTLHFGGAFPSLIDWGMREVLPPSAMKGAGFSLSKLEVAHPDAERIAELMAPILKDERVSFVPRPEIALTAWLIGPKGEVILR</sequence>
<dbReference type="EMBL" id="CP045201">
    <property type="protein sequence ID" value="QOL81804.1"/>
    <property type="molecule type" value="Genomic_DNA"/>
</dbReference>
<dbReference type="Proteomes" id="UP000594118">
    <property type="component" value="Chromosome"/>
</dbReference>
<dbReference type="RefSeq" id="WP_193079720.1">
    <property type="nucleotide sequence ID" value="NZ_CP045201.1"/>
</dbReference>
<evidence type="ECO:0000313" key="3">
    <source>
        <dbReference type="Proteomes" id="UP000594118"/>
    </source>
</evidence>
<accession>A0A7L9WPN6</accession>
<feature type="domain" description="Glyoxalase-like" evidence="1">
    <location>
        <begin position="7"/>
        <end position="178"/>
    </location>
</feature>
<evidence type="ECO:0000259" key="1">
    <source>
        <dbReference type="Pfam" id="PF13468"/>
    </source>
</evidence>
<dbReference type="AlphaFoldDB" id="A0A7L9WPN6"/>
<dbReference type="InterPro" id="IPR025870">
    <property type="entry name" value="Glyoxalase-like_dom"/>
</dbReference>
<protein>
    <submittedName>
        <fullName evidence="2">VOC family protein</fullName>
    </submittedName>
</protein>